<protein>
    <submittedName>
        <fullName evidence="2">Dda-like helicase</fullName>
    </submittedName>
</protein>
<dbReference type="Gene3D" id="3.40.50.300">
    <property type="entry name" value="P-loop containing nucleotide triphosphate hydrolases"/>
    <property type="match status" value="2"/>
</dbReference>
<dbReference type="SUPFAM" id="SSF52540">
    <property type="entry name" value="P-loop containing nucleoside triphosphate hydrolases"/>
    <property type="match status" value="2"/>
</dbReference>
<proteinExistence type="predicted"/>
<evidence type="ECO:0000259" key="1">
    <source>
        <dbReference type="Pfam" id="PF08751"/>
    </source>
</evidence>
<keyword evidence="2" id="KW-0067">ATP-binding</keyword>
<sequence length="879" mass="95006">MMTVRSIQADGAGDYADYLDGKTVAPERGDYYLGRDGEPAEAPGRWLASPESLRAVGVEPGVPVTREDLVALMQGRRPGTETFLRPAGPTGLRNAGVDVVMSAPKSVSVVWALAGEAQREELWRIHEQAVRRAVTHIRDTVPLTTRREGQRDVPAVADDLLAAEFRHSTSRGLTGRVPDPQLHSHVVVTSVVKADGRVAAVRDRAMYRAAREGGAFYRAALAEGLERAGYAVTAGTGKHGRYFEVSGVSAPVIDAFSGRAREIERIVRQFEAREGRRPSENELQLIKLDSRNDKLPHTRGDLRDAWATTAREHHQAAISPNPRRASFADHDPRWGDRVEDTLTRQRATFGARELRATALEQAAGAMTPETALGQLTALEDAGRLLALEGGKFTTRRLRAMEVAITRHAAQMREPGRGSRPAPPRALRAAVDQVAERLGTPLSVEQQDAVRLLAGPERLVALEGQAGTGKGVVIDAVARAERIAGRHVIGVATAGATAQRLGEDSPALASRTLTIASLLARHGQTGDQLGPDTTVFVDEAGMIDTPTLHALLKVAAGSGAKLVAIGDGKQLPAIGPGGMFDQLTARAPKATLSEVRRTRDAEELRAWRALRNGRPEAAMAHYLARDQLHLARDRDDALRSAVERYDQLAGEHGRTEVALMSDGSTHEIERMNARVQQLRLARGELGGDAIPLPAAEPDGEEPFYPLRAGDLVAWRRIQRVPGDARIENGTRGIVTKADPRHGRVAVALIGSKREVTVDGDDLAGLRLGYAQHVVRQQGATVDRAVAVAVTGGWQTSRESAYVQASRARHGIDWHIARDELGESGSDVERIQRLAGRMTRSDAKHASISEPLARPSLDPMLHPAPLATPTWTLPLDLPIER</sequence>
<dbReference type="NCBIfam" id="NF041492">
    <property type="entry name" value="MobF"/>
    <property type="match status" value="1"/>
</dbReference>
<dbReference type="EMBL" id="CP114014">
    <property type="protein sequence ID" value="XAY03364.1"/>
    <property type="molecule type" value="Genomic_DNA"/>
</dbReference>
<accession>A0AAU7APS1</accession>
<keyword evidence="2" id="KW-0347">Helicase</keyword>
<reference evidence="2" key="1">
    <citation type="submission" date="2022-12" db="EMBL/GenBank/DDBJ databases">
        <title>Paraconexibacter alkalitolerans sp. nov. and Baekduia alba sp. nov., isolated from soil and emended description of the genera Paraconexibacter (Chun et al., 2020) and Baekduia (An et al., 2020).</title>
        <authorList>
            <person name="Vieira S."/>
            <person name="Huber K.J."/>
            <person name="Geppert A."/>
            <person name="Wolf J."/>
            <person name="Neumann-Schaal M."/>
            <person name="Muesken M."/>
            <person name="Overmann J."/>
        </authorList>
    </citation>
    <scope>NUCLEOTIDE SEQUENCE</scope>
    <source>
        <strain evidence="2">AEG42_29</strain>
    </source>
</reference>
<dbReference type="InterPro" id="IPR027417">
    <property type="entry name" value="P-loop_NTPase"/>
</dbReference>
<organism evidence="2">
    <name type="scientific">Paraconexibacter sp. AEG42_29</name>
    <dbReference type="NCBI Taxonomy" id="2997339"/>
    <lineage>
        <taxon>Bacteria</taxon>
        <taxon>Bacillati</taxon>
        <taxon>Actinomycetota</taxon>
        <taxon>Thermoleophilia</taxon>
        <taxon>Solirubrobacterales</taxon>
        <taxon>Paraconexibacteraceae</taxon>
        <taxon>Paraconexibacter</taxon>
    </lineage>
</organism>
<dbReference type="Gene3D" id="2.30.30.940">
    <property type="match status" value="1"/>
</dbReference>
<keyword evidence="2" id="KW-0378">Hydrolase</keyword>
<keyword evidence="2" id="KW-0547">Nucleotide-binding</keyword>
<dbReference type="InterPro" id="IPR014862">
    <property type="entry name" value="TrwC"/>
</dbReference>
<evidence type="ECO:0000313" key="2">
    <source>
        <dbReference type="EMBL" id="XAY03364.1"/>
    </source>
</evidence>
<dbReference type="AlphaFoldDB" id="A0AAU7APS1"/>
<dbReference type="GO" id="GO:0004386">
    <property type="term" value="F:helicase activity"/>
    <property type="evidence" value="ECO:0007669"/>
    <property type="project" value="UniProtKB-KW"/>
</dbReference>
<dbReference type="KEGG" id="parq:DSM112329_00178"/>
<name>A0AAU7APS1_9ACTN</name>
<feature type="domain" description="TrwC relaxase" evidence="1">
    <location>
        <begin position="12"/>
        <end position="312"/>
    </location>
</feature>
<gene>
    <name evidence="2" type="ORF">DSM112329_00178</name>
</gene>
<dbReference type="Pfam" id="PF08751">
    <property type="entry name" value="TrwC"/>
    <property type="match status" value="1"/>
</dbReference>
<dbReference type="Pfam" id="PF13604">
    <property type="entry name" value="AAA_30"/>
    <property type="match status" value="1"/>
</dbReference>
<dbReference type="RefSeq" id="WP_354699918.1">
    <property type="nucleotide sequence ID" value="NZ_CP114014.1"/>
</dbReference>
<dbReference type="SUPFAM" id="SSF55464">
    <property type="entry name" value="Origin of replication-binding domain, RBD-like"/>
    <property type="match status" value="1"/>
</dbReference>